<organism evidence="2">
    <name type="scientific">Tanacetum cinerariifolium</name>
    <name type="common">Dalmatian daisy</name>
    <name type="synonym">Chrysanthemum cinerariifolium</name>
    <dbReference type="NCBI Taxonomy" id="118510"/>
    <lineage>
        <taxon>Eukaryota</taxon>
        <taxon>Viridiplantae</taxon>
        <taxon>Streptophyta</taxon>
        <taxon>Embryophyta</taxon>
        <taxon>Tracheophyta</taxon>
        <taxon>Spermatophyta</taxon>
        <taxon>Magnoliopsida</taxon>
        <taxon>eudicotyledons</taxon>
        <taxon>Gunneridae</taxon>
        <taxon>Pentapetalae</taxon>
        <taxon>asterids</taxon>
        <taxon>campanulids</taxon>
        <taxon>Asterales</taxon>
        <taxon>Asteraceae</taxon>
        <taxon>Asteroideae</taxon>
        <taxon>Anthemideae</taxon>
        <taxon>Anthemidinae</taxon>
        <taxon>Tanacetum</taxon>
    </lineage>
</organism>
<sequence>MADVNVNAPADQAPTMAPPTHTNDQILSHIRWVPIGKSNCYLEVERLQSNLIYKIAMDILKHTNFFRAFTASSTIPSIYIQQFWDTVQYDKTAECYKFTKLIIYYLQSKHKFHLRPDSPLHLPNEESVLGYLKFSAKGTKREVFGMPILNKLITIDIQGEQYYKEYLEKVAKHQRYLADEKGSDPDSPAPKPAKAIKKSKPSAPKADLRPPVIKPASSQKPKPKPAPTKSQKKKRKLVTKTFDKPSLAKRSKPGLLTKRRNPTSFLRLIDVSVDEGIPEKGPRVDDEETDIQRAVEESLKTFHNAPRGLLPSMVIREPDSGKFQLLSEVQGKGKEKRRTPASIEPSGHVESSLIYAVLGLTDSASEFDKEVPPVVEVETQYEGQDGPNPGVLTEGHAGPNPSVLTEGQAGSDLGVDVEPQPQSSHVVHVGPNLKHMDLEAMDVSTQPHLEQIDERFTATAYPNVQENLKLTVKEHVILEEPASSKGTLSFLQHLAKDLSFGDLFFNDKPYEADNENETAITTVKSMVSVTIP</sequence>
<protein>
    <submittedName>
        <fullName evidence="2">E-beta-farnesene synthase</fullName>
    </submittedName>
</protein>
<gene>
    <name evidence="2" type="ORF">Tci_047918</name>
</gene>
<dbReference type="AlphaFoldDB" id="A0A6L2MQA0"/>
<comment type="caution">
    <text evidence="2">The sequence shown here is derived from an EMBL/GenBank/DDBJ whole genome shotgun (WGS) entry which is preliminary data.</text>
</comment>
<proteinExistence type="predicted"/>
<evidence type="ECO:0000256" key="1">
    <source>
        <dbReference type="SAM" id="MobiDB-lite"/>
    </source>
</evidence>
<name>A0A6L2MQA0_TANCI</name>
<feature type="region of interest" description="Disordered" evidence="1">
    <location>
        <begin position="380"/>
        <end position="409"/>
    </location>
</feature>
<feature type="compositionally biased region" description="Basic residues" evidence="1">
    <location>
        <begin position="247"/>
        <end position="259"/>
    </location>
</feature>
<reference evidence="2" key="1">
    <citation type="journal article" date="2019" name="Sci. Rep.">
        <title>Draft genome of Tanacetum cinerariifolium, the natural source of mosquito coil.</title>
        <authorList>
            <person name="Yamashiro T."/>
            <person name="Shiraishi A."/>
            <person name="Satake H."/>
            <person name="Nakayama K."/>
        </authorList>
    </citation>
    <scope>NUCLEOTIDE SEQUENCE</scope>
</reference>
<evidence type="ECO:0000313" key="2">
    <source>
        <dbReference type="EMBL" id="GEU75940.1"/>
    </source>
</evidence>
<accession>A0A6L2MQA0</accession>
<feature type="region of interest" description="Disordered" evidence="1">
    <location>
        <begin position="177"/>
        <end position="259"/>
    </location>
</feature>
<dbReference type="EMBL" id="BKCJ010007182">
    <property type="protein sequence ID" value="GEU75940.1"/>
    <property type="molecule type" value="Genomic_DNA"/>
</dbReference>